<dbReference type="InterPro" id="IPR011006">
    <property type="entry name" value="CheY-like_superfamily"/>
</dbReference>
<dbReference type="InterPro" id="IPR001789">
    <property type="entry name" value="Sig_transdc_resp-reg_receiver"/>
</dbReference>
<evidence type="ECO:0000256" key="1">
    <source>
        <dbReference type="ARBA" id="ARBA00022553"/>
    </source>
</evidence>
<evidence type="ECO:0000256" key="3">
    <source>
        <dbReference type="PROSITE-ProRule" id="PRU00169"/>
    </source>
</evidence>
<keyword evidence="1 3" id="KW-0597">Phosphoprotein</keyword>
<dbReference type="Gene3D" id="3.40.50.2300">
    <property type="match status" value="1"/>
</dbReference>
<feature type="domain" description="Response regulatory" evidence="5">
    <location>
        <begin position="9"/>
        <end position="124"/>
    </location>
</feature>
<organism evidence="6 7">
    <name type="scientific">Aquimixticola soesokkakensis</name>
    <dbReference type="NCBI Taxonomy" id="1519096"/>
    <lineage>
        <taxon>Bacteria</taxon>
        <taxon>Pseudomonadati</taxon>
        <taxon>Pseudomonadota</taxon>
        <taxon>Alphaproteobacteria</taxon>
        <taxon>Rhodobacterales</taxon>
        <taxon>Paracoccaceae</taxon>
        <taxon>Aquimixticola</taxon>
    </lineage>
</organism>
<dbReference type="PROSITE" id="PS50110">
    <property type="entry name" value="RESPONSE_REGULATORY"/>
    <property type="match status" value="1"/>
</dbReference>
<dbReference type="InterPro" id="IPR016032">
    <property type="entry name" value="Sig_transdc_resp-reg_C-effctor"/>
</dbReference>
<dbReference type="GO" id="GO:0003677">
    <property type="term" value="F:DNA binding"/>
    <property type="evidence" value="ECO:0007669"/>
    <property type="project" value="UniProtKB-KW"/>
</dbReference>
<dbReference type="AlphaFoldDB" id="A0A1Y5T0C0"/>
<proteinExistence type="predicted"/>
<evidence type="ECO:0000313" key="7">
    <source>
        <dbReference type="Proteomes" id="UP000193862"/>
    </source>
</evidence>
<dbReference type="OrthoDB" id="3679796at2"/>
<dbReference type="RefSeq" id="WP_085836800.1">
    <property type="nucleotide sequence ID" value="NZ_FWFS01000007.1"/>
</dbReference>
<dbReference type="PROSITE" id="PS00622">
    <property type="entry name" value="HTH_LUXR_1"/>
    <property type="match status" value="1"/>
</dbReference>
<dbReference type="GO" id="GO:0006355">
    <property type="term" value="P:regulation of DNA-templated transcription"/>
    <property type="evidence" value="ECO:0007669"/>
    <property type="project" value="InterPro"/>
</dbReference>
<dbReference type="PANTHER" id="PTHR45566">
    <property type="entry name" value="HTH-TYPE TRANSCRIPTIONAL REGULATOR YHJB-RELATED"/>
    <property type="match status" value="1"/>
</dbReference>
<dbReference type="InterPro" id="IPR000792">
    <property type="entry name" value="Tscrpt_reg_LuxR_C"/>
</dbReference>
<evidence type="ECO:0000259" key="5">
    <source>
        <dbReference type="PROSITE" id="PS50110"/>
    </source>
</evidence>
<gene>
    <name evidence="6" type="primary">degU_2</name>
    <name evidence="6" type="ORF">AQS8620_02087</name>
</gene>
<sequence length="207" mass="22083">MPDSTTPLSILLADDHQMVCDALKRVLSEDHGFQVDIAHDLEGTLRGLATGAYDVVLLDLSMPGMDGLAGLRRVVFAAPDSHVVLFSGNADDRTVWAAIDAGAKGYIPKSLSSQSLASTLQLVASGQQFVPLSVSRSAALRTENTPLSAQEIHILTSVANGKTNREIALDLELAEITIKVKMRAICTRLGAKNRTHAAMLAKLDNLL</sequence>
<dbReference type="CDD" id="cd17535">
    <property type="entry name" value="REC_NarL-like"/>
    <property type="match status" value="1"/>
</dbReference>
<feature type="domain" description="HTH luxR-type" evidence="4">
    <location>
        <begin position="140"/>
        <end position="205"/>
    </location>
</feature>
<dbReference type="SUPFAM" id="SSF46894">
    <property type="entry name" value="C-terminal effector domain of the bipartite response regulators"/>
    <property type="match status" value="1"/>
</dbReference>
<dbReference type="SUPFAM" id="SSF52172">
    <property type="entry name" value="CheY-like"/>
    <property type="match status" value="1"/>
</dbReference>
<dbReference type="PROSITE" id="PS50043">
    <property type="entry name" value="HTH_LUXR_2"/>
    <property type="match status" value="1"/>
</dbReference>
<dbReference type="Proteomes" id="UP000193862">
    <property type="component" value="Unassembled WGS sequence"/>
</dbReference>
<keyword evidence="2" id="KW-0238">DNA-binding</keyword>
<dbReference type="SMART" id="SM00421">
    <property type="entry name" value="HTH_LUXR"/>
    <property type="match status" value="1"/>
</dbReference>
<evidence type="ECO:0000313" key="6">
    <source>
        <dbReference type="EMBL" id="SLN49164.1"/>
    </source>
</evidence>
<accession>A0A1Y5T0C0</accession>
<dbReference type="Pfam" id="PF00196">
    <property type="entry name" value="GerE"/>
    <property type="match status" value="1"/>
</dbReference>
<reference evidence="6 7" key="1">
    <citation type="submission" date="2017-03" db="EMBL/GenBank/DDBJ databases">
        <authorList>
            <person name="Afonso C.L."/>
            <person name="Miller P.J."/>
            <person name="Scott M.A."/>
            <person name="Spackman E."/>
            <person name="Goraichik I."/>
            <person name="Dimitrov K.M."/>
            <person name="Suarez D.L."/>
            <person name="Swayne D.E."/>
        </authorList>
    </citation>
    <scope>NUCLEOTIDE SEQUENCE [LARGE SCALE GENOMIC DNA]</scope>
    <source>
        <strain evidence="6 7">CECT 8620</strain>
    </source>
</reference>
<dbReference type="InterPro" id="IPR058245">
    <property type="entry name" value="NreC/VraR/RcsB-like_REC"/>
</dbReference>
<keyword evidence="7" id="KW-1185">Reference proteome</keyword>
<dbReference type="PANTHER" id="PTHR45566:SF1">
    <property type="entry name" value="HTH-TYPE TRANSCRIPTIONAL REGULATOR YHJB-RELATED"/>
    <property type="match status" value="1"/>
</dbReference>
<dbReference type="EMBL" id="FWFS01000007">
    <property type="protein sequence ID" value="SLN49164.1"/>
    <property type="molecule type" value="Genomic_DNA"/>
</dbReference>
<dbReference type="CDD" id="cd06170">
    <property type="entry name" value="LuxR_C_like"/>
    <property type="match status" value="1"/>
</dbReference>
<dbReference type="GO" id="GO:0000160">
    <property type="term" value="P:phosphorelay signal transduction system"/>
    <property type="evidence" value="ECO:0007669"/>
    <property type="project" value="InterPro"/>
</dbReference>
<feature type="modified residue" description="4-aspartylphosphate" evidence="3">
    <location>
        <position position="59"/>
    </location>
</feature>
<dbReference type="PRINTS" id="PR00038">
    <property type="entry name" value="HTHLUXR"/>
</dbReference>
<evidence type="ECO:0000256" key="2">
    <source>
        <dbReference type="ARBA" id="ARBA00023125"/>
    </source>
</evidence>
<evidence type="ECO:0000259" key="4">
    <source>
        <dbReference type="PROSITE" id="PS50043"/>
    </source>
</evidence>
<protein>
    <submittedName>
        <fullName evidence="6">Transcriptional regulatory protein DegU</fullName>
    </submittedName>
</protein>
<dbReference type="SMART" id="SM00448">
    <property type="entry name" value="REC"/>
    <property type="match status" value="1"/>
</dbReference>
<dbReference type="Pfam" id="PF00072">
    <property type="entry name" value="Response_reg"/>
    <property type="match status" value="1"/>
</dbReference>
<name>A0A1Y5T0C0_9RHOB</name>
<dbReference type="InterPro" id="IPR051015">
    <property type="entry name" value="EvgA-like"/>
</dbReference>